<dbReference type="Pfam" id="PF12697">
    <property type="entry name" value="Abhydrolase_6"/>
    <property type="match status" value="1"/>
</dbReference>
<comment type="caution">
    <text evidence="3">The sequence shown here is derived from an EMBL/GenBank/DDBJ whole genome shotgun (WGS) entry which is preliminary data.</text>
</comment>
<evidence type="ECO:0000259" key="2">
    <source>
        <dbReference type="Pfam" id="PF12697"/>
    </source>
</evidence>
<organism evidence="3 4">
    <name type="scientific">Aspergillus granulosus</name>
    <dbReference type="NCBI Taxonomy" id="176169"/>
    <lineage>
        <taxon>Eukaryota</taxon>
        <taxon>Fungi</taxon>
        <taxon>Dikarya</taxon>
        <taxon>Ascomycota</taxon>
        <taxon>Pezizomycotina</taxon>
        <taxon>Eurotiomycetes</taxon>
        <taxon>Eurotiomycetidae</taxon>
        <taxon>Eurotiales</taxon>
        <taxon>Aspergillaceae</taxon>
        <taxon>Aspergillus</taxon>
        <taxon>Aspergillus subgen. Nidulantes</taxon>
    </lineage>
</organism>
<evidence type="ECO:0000256" key="1">
    <source>
        <dbReference type="SAM" id="SignalP"/>
    </source>
</evidence>
<keyword evidence="4" id="KW-1185">Reference proteome</keyword>
<gene>
    <name evidence="3" type="ORF">BJX63DRAFT_425282</name>
</gene>
<reference evidence="3 4" key="1">
    <citation type="submission" date="2024-07" db="EMBL/GenBank/DDBJ databases">
        <title>Section-level genome sequencing and comparative genomics of Aspergillus sections Usti and Cavernicolus.</title>
        <authorList>
            <consortium name="Lawrence Berkeley National Laboratory"/>
            <person name="Nybo J.L."/>
            <person name="Vesth T.C."/>
            <person name="Theobald S."/>
            <person name="Frisvad J.C."/>
            <person name="Larsen T.O."/>
            <person name="Kjaerboelling I."/>
            <person name="Rothschild-Mancinelli K."/>
            <person name="Lyhne E.K."/>
            <person name="Kogle M.E."/>
            <person name="Barry K."/>
            <person name="Clum A."/>
            <person name="Na H."/>
            <person name="Ledsgaard L."/>
            <person name="Lin J."/>
            <person name="Lipzen A."/>
            <person name="Kuo A."/>
            <person name="Riley R."/>
            <person name="Mondo S."/>
            <person name="Labutti K."/>
            <person name="Haridas S."/>
            <person name="Pangalinan J."/>
            <person name="Salamov A.A."/>
            <person name="Simmons B.A."/>
            <person name="Magnuson J.K."/>
            <person name="Chen J."/>
            <person name="Drula E."/>
            <person name="Henrissat B."/>
            <person name="Wiebenga A."/>
            <person name="Lubbers R.J."/>
            <person name="Gomes A.C."/>
            <person name="Makela M.R."/>
            <person name="Stajich J."/>
            <person name="Grigoriev I.V."/>
            <person name="Mortensen U.H."/>
            <person name="De Vries R.P."/>
            <person name="Baker S.E."/>
            <person name="Andersen M.R."/>
        </authorList>
    </citation>
    <scope>NUCLEOTIDE SEQUENCE [LARGE SCALE GENOMIC DNA]</scope>
    <source>
        <strain evidence="3 4">CBS 588.65</strain>
    </source>
</reference>
<dbReference type="SUPFAM" id="SSF53474">
    <property type="entry name" value="alpha/beta-Hydrolases"/>
    <property type="match status" value="1"/>
</dbReference>
<dbReference type="InterPro" id="IPR000073">
    <property type="entry name" value="AB_hydrolase_1"/>
</dbReference>
<dbReference type="Gene3D" id="3.40.50.1820">
    <property type="entry name" value="alpha/beta hydrolase"/>
    <property type="match status" value="1"/>
</dbReference>
<evidence type="ECO:0000313" key="4">
    <source>
        <dbReference type="Proteomes" id="UP001610334"/>
    </source>
</evidence>
<protein>
    <recommendedName>
        <fullName evidence="2">AB hydrolase-1 domain-containing protein</fullName>
    </recommendedName>
</protein>
<sequence>MTSLIFVTALLALTNLNLVNAAPSSSNRPCVSLELALPVIMDSPDITDRIKGVKRVEDTFTINAQLCVPKYSEKRGILEIATHGFAFDKKYWDSEVEPEKYSYVDAALDAGYSILTYDRLGVGESSKPDAYDVVQGPVQLKILKEITLSRDRDVDIPDFNEIVLVGHSLGSPVTIGVLSQYGKLVDASIWPGTRKSHDPHKFHDRGSGYLVQATESNVQQIFFKKGYFDPNPLNYGEKIKETGTVGDFLSLGAVLANPALNYKAPLLFALAEYDFEVCAGNCTGSYDLDAIRSDMFPSASDVDVHIQGGSGHALTMHRNATRHYQAISAYLGGKGL</sequence>
<proteinExistence type="predicted"/>
<dbReference type="EMBL" id="JBFXLT010000138">
    <property type="protein sequence ID" value="KAL2807577.1"/>
    <property type="molecule type" value="Genomic_DNA"/>
</dbReference>
<feature type="chain" id="PRO_5047444087" description="AB hydrolase-1 domain-containing protein" evidence="1">
    <location>
        <begin position="22"/>
        <end position="336"/>
    </location>
</feature>
<dbReference type="Proteomes" id="UP001610334">
    <property type="component" value="Unassembled WGS sequence"/>
</dbReference>
<evidence type="ECO:0000313" key="3">
    <source>
        <dbReference type="EMBL" id="KAL2807577.1"/>
    </source>
</evidence>
<dbReference type="InterPro" id="IPR029058">
    <property type="entry name" value="AB_hydrolase_fold"/>
</dbReference>
<name>A0ABR4GWJ1_9EURO</name>
<feature type="signal peptide" evidence="1">
    <location>
        <begin position="1"/>
        <end position="21"/>
    </location>
</feature>
<keyword evidence="1" id="KW-0732">Signal</keyword>
<accession>A0ABR4GWJ1</accession>
<feature type="domain" description="AB hydrolase-1" evidence="2">
    <location>
        <begin position="83"/>
        <end position="314"/>
    </location>
</feature>